<accession>A0A8J3ZE20</accession>
<dbReference type="InterPro" id="IPR029479">
    <property type="entry name" value="Nitroreductase"/>
</dbReference>
<dbReference type="PANTHER" id="PTHR43745:SF2">
    <property type="entry name" value="NITROREDUCTASE MJ1384-RELATED"/>
    <property type="match status" value="1"/>
</dbReference>
<dbReference type="NCBIfam" id="TIGR03605">
    <property type="entry name" value="antibiot_sagB"/>
    <property type="match status" value="1"/>
</dbReference>
<name>A0A8J3ZE20_9ACTN</name>
<dbReference type="InterPro" id="IPR000415">
    <property type="entry name" value="Nitroreductase-like"/>
</dbReference>
<dbReference type="InterPro" id="IPR020051">
    <property type="entry name" value="SagB-type_dehydrogenase"/>
</dbReference>
<dbReference type="RefSeq" id="WP_204008132.1">
    <property type="nucleotide sequence ID" value="NZ_BOPG01000078.1"/>
</dbReference>
<dbReference type="Proteomes" id="UP000612585">
    <property type="component" value="Unassembled WGS sequence"/>
</dbReference>
<evidence type="ECO:0000313" key="2">
    <source>
        <dbReference type="EMBL" id="GIJ62464.1"/>
    </source>
</evidence>
<reference evidence="2" key="1">
    <citation type="submission" date="2021-01" db="EMBL/GenBank/DDBJ databases">
        <title>Whole genome shotgun sequence of Virgisporangium aurantiacum NBRC 16421.</title>
        <authorList>
            <person name="Komaki H."/>
            <person name="Tamura T."/>
        </authorList>
    </citation>
    <scope>NUCLEOTIDE SEQUENCE</scope>
    <source>
        <strain evidence="2">NBRC 16421</strain>
    </source>
</reference>
<dbReference type="EMBL" id="BOPG01000078">
    <property type="protein sequence ID" value="GIJ62464.1"/>
    <property type="molecule type" value="Genomic_DNA"/>
</dbReference>
<proteinExistence type="predicted"/>
<dbReference type="PANTHER" id="PTHR43745">
    <property type="entry name" value="NITROREDUCTASE MJ1384-RELATED"/>
    <property type="match status" value="1"/>
</dbReference>
<dbReference type="Gene3D" id="3.40.109.10">
    <property type="entry name" value="NADH Oxidase"/>
    <property type="match status" value="2"/>
</dbReference>
<protein>
    <submittedName>
        <fullName evidence="2">NADH oxidase</fullName>
    </submittedName>
</protein>
<keyword evidence="3" id="KW-1185">Reference proteome</keyword>
<dbReference type="Pfam" id="PF00881">
    <property type="entry name" value="Nitroreductase"/>
    <property type="match status" value="1"/>
</dbReference>
<dbReference type="InterPro" id="IPR052544">
    <property type="entry name" value="Bacteriocin_Proc_Enz"/>
</dbReference>
<dbReference type="CDD" id="cd02142">
    <property type="entry name" value="McbC_SagB-like_oxidoreductase"/>
    <property type="match status" value="1"/>
</dbReference>
<dbReference type="AlphaFoldDB" id="A0A8J3ZE20"/>
<comment type="caution">
    <text evidence="2">The sequence shown here is derived from an EMBL/GenBank/DDBJ whole genome shotgun (WGS) entry which is preliminary data.</text>
</comment>
<evidence type="ECO:0000313" key="3">
    <source>
        <dbReference type="Proteomes" id="UP000612585"/>
    </source>
</evidence>
<feature type="domain" description="Nitroreductase" evidence="1">
    <location>
        <begin position="84"/>
        <end position="246"/>
    </location>
</feature>
<organism evidence="2 3">
    <name type="scientific">Virgisporangium aurantiacum</name>
    <dbReference type="NCBI Taxonomy" id="175570"/>
    <lineage>
        <taxon>Bacteria</taxon>
        <taxon>Bacillati</taxon>
        <taxon>Actinomycetota</taxon>
        <taxon>Actinomycetes</taxon>
        <taxon>Micromonosporales</taxon>
        <taxon>Micromonosporaceae</taxon>
        <taxon>Virgisporangium</taxon>
    </lineage>
</organism>
<dbReference type="SUPFAM" id="SSF55469">
    <property type="entry name" value="FMN-dependent nitroreductase-like"/>
    <property type="match status" value="2"/>
</dbReference>
<gene>
    <name evidence="2" type="ORF">Vau01_099800</name>
</gene>
<dbReference type="GO" id="GO:0016491">
    <property type="term" value="F:oxidoreductase activity"/>
    <property type="evidence" value="ECO:0007669"/>
    <property type="project" value="InterPro"/>
</dbReference>
<sequence>MHNRETSVADRYWHDTFHDSTSLLAKGVGEEGAPDEPPKFKAYRGLARHRLPQWTPMRLGGVGAAFGPAVDGSPAPAGLTDEVLGALLYYGYGFSRVDVGAVGGWPYHRLVPSARCFYPTELYVWLPERDGIPGGVYHYDQLHHALVELRCGVDPDLPVAALDSALGSVEAVLLLTSHYWKTAFRYRHYAYRLCSQEAGMVAGNLLLVARSLGLSGHLHYQFLDDVLDRLLGVEQGQERTVAVVPVYRDTSDAPAGPRRDGRRTTSAELLDGLAEIRPRFIDVAKDLTLASSVYELDRHSVLDTTAEFASPCGDGNGATNGAVSVPAGSTRLDLANGSDRPVDLSTALRERHSGGTLFRPVRRTMPADDLARIVRYALAPYPSDLGPGPYSACYLVVQDVAGTPPGVYRCGPDGTLWRIPNTPPDPINELAMALGPPVTDYRNVNVVAYVVGDRSWATSRLGNRGYRILNQDAGLVAQRICVLSGAAGLAARPANGYAVGAIQSMLGIDDPGLLPMFQIAIGYRATTAQYEMPIVF</sequence>
<evidence type="ECO:0000259" key="1">
    <source>
        <dbReference type="Pfam" id="PF00881"/>
    </source>
</evidence>